<comment type="catalytic activity">
    <reaction evidence="1">
        <text>Hydrolysis of terminal, non-reducing alpha-D-galactose residues in alpha-D-galactosides, including galactose oligosaccharides, galactomannans and galactolipids.</text>
        <dbReference type="EC" id="3.2.1.22"/>
    </reaction>
</comment>
<dbReference type="InterPro" id="IPR038417">
    <property type="entry name" value="Alpga-gal_N_sf"/>
</dbReference>
<comment type="caution">
    <text evidence="7">The sequence shown here is derived from an EMBL/GenBank/DDBJ whole genome shotgun (WGS) entry which is preliminary data.</text>
</comment>
<reference evidence="7 8" key="1">
    <citation type="submission" date="2019-10" db="EMBL/GenBank/DDBJ databases">
        <title>Cognatihalovulum marinum gen. nov. sp. nov., a new member of the family Rhodobacteraceae isolated from deep seawater of the Northwest Indian Ocean.</title>
        <authorList>
            <person name="Ruan C."/>
            <person name="Wang J."/>
            <person name="Zheng X."/>
            <person name="Song L."/>
            <person name="Zhu Y."/>
            <person name="Huang Y."/>
            <person name="Lu Z."/>
            <person name="Du W."/>
            <person name="Huang L."/>
            <person name="Dai X."/>
        </authorList>
    </citation>
    <scope>NUCLEOTIDE SEQUENCE [LARGE SCALE GENOMIC DNA]</scope>
    <source>
        <strain evidence="7 8">2CG4</strain>
    </source>
</reference>
<dbReference type="PRINTS" id="PR00743">
    <property type="entry name" value="GLHYDRLASE36"/>
</dbReference>
<evidence type="ECO:0000313" key="8">
    <source>
        <dbReference type="Proteomes" id="UP000474957"/>
    </source>
</evidence>
<proteinExistence type="predicted"/>
<accession>A0A6L5YYH7</accession>
<protein>
    <recommendedName>
        <fullName evidence="2">alpha-galactosidase</fullName>
        <ecNumber evidence="2">3.2.1.22</ecNumber>
    </recommendedName>
</protein>
<dbReference type="Gene3D" id="2.60.40.1180">
    <property type="entry name" value="Golgi alpha-mannosidase II"/>
    <property type="match status" value="1"/>
</dbReference>
<evidence type="ECO:0000256" key="4">
    <source>
        <dbReference type="ARBA" id="ARBA00023295"/>
    </source>
</evidence>
<dbReference type="InterPro" id="IPR013780">
    <property type="entry name" value="Glyco_hydro_b"/>
</dbReference>
<evidence type="ECO:0000256" key="2">
    <source>
        <dbReference type="ARBA" id="ARBA00012755"/>
    </source>
</evidence>
<dbReference type="InterPro" id="IPR031704">
    <property type="entry name" value="Glyco_hydro_36_N"/>
</dbReference>
<keyword evidence="8" id="KW-1185">Reference proteome</keyword>
<dbReference type="InterPro" id="IPR017853">
    <property type="entry name" value="GH"/>
</dbReference>
<dbReference type="InterPro" id="IPR013785">
    <property type="entry name" value="Aldolase_TIM"/>
</dbReference>
<gene>
    <name evidence="7" type="ORF">GE300_04565</name>
</gene>
<dbReference type="SUPFAM" id="SSF51445">
    <property type="entry name" value="(Trans)glycosidases"/>
    <property type="match status" value="1"/>
</dbReference>
<organism evidence="7 8">
    <name type="scientific">Halovulum marinum</name>
    <dbReference type="NCBI Taxonomy" id="2662447"/>
    <lineage>
        <taxon>Bacteria</taxon>
        <taxon>Pseudomonadati</taxon>
        <taxon>Pseudomonadota</taxon>
        <taxon>Alphaproteobacteria</taxon>
        <taxon>Rhodobacterales</taxon>
        <taxon>Paracoccaceae</taxon>
        <taxon>Halovulum</taxon>
    </lineage>
</organism>
<keyword evidence="4" id="KW-0326">Glycosidase</keyword>
<dbReference type="EMBL" id="WIND01000002">
    <property type="protein sequence ID" value="MSU88895.1"/>
    <property type="molecule type" value="Genomic_DNA"/>
</dbReference>
<dbReference type="PROSITE" id="PS00512">
    <property type="entry name" value="ALPHA_GALACTOSIDASE"/>
    <property type="match status" value="1"/>
</dbReference>
<dbReference type="Gene3D" id="2.70.98.60">
    <property type="entry name" value="alpha-galactosidase from lactobacil brevis"/>
    <property type="match status" value="1"/>
</dbReference>
<feature type="domain" description="Glycosyl hydrolase family 36 C-terminal" evidence="5">
    <location>
        <begin position="595"/>
        <end position="679"/>
    </location>
</feature>
<dbReference type="PANTHER" id="PTHR43053:SF3">
    <property type="entry name" value="ALPHA-GALACTOSIDASE C-RELATED"/>
    <property type="match status" value="1"/>
</dbReference>
<evidence type="ECO:0000256" key="3">
    <source>
        <dbReference type="ARBA" id="ARBA00022801"/>
    </source>
</evidence>
<dbReference type="AlphaFoldDB" id="A0A6L5YYH7"/>
<keyword evidence="3" id="KW-0378">Hydrolase</keyword>
<dbReference type="RefSeq" id="WP_154445337.1">
    <property type="nucleotide sequence ID" value="NZ_WIND01000002.1"/>
</dbReference>
<dbReference type="InterPro" id="IPR002252">
    <property type="entry name" value="Glyco_hydro_36"/>
</dbReference>
<dbReference type="GO" id="GO:0004557">
    <property type="term" value="F:alpha-galactosidase activity"/>
    <property type="evidence" value="ECO:0007669"/>
    <property type="project" value="UniProtKB-EC"/>
</dbReference>
<dbReference type="Pfam" id="PF16874">
    <property type="entry name" value="Glyco_hydro_36C"/>
    <property type="match status" value="1"/>
</dbReference>
<evidence type="ECO:0000259" key="6">
    <source>
        <dbReference type="Pfam" id="PF16875"/>
    </source>
</evidence>
<dbReference type="Pfam" id="PF16875">
    <property type="entry name" value="Glyco_hydro_36N"/>
    <property type="match status" value="1"/>
</dbReference>
<evidence type="ECO:0000256" key="1">
    <source>
        <dbReference type="ARBA" id="ARBA00001255"/>
    </source>
</evidence>
<dbReference type="FunFam" id="3.20.20.70:FF:000118">
    <property type="entry name" value="Alpha-galactosidase"/>
    <property type="match status" value="1"/>
</dbReference>
<feature type="domain" description="Glycosyl hydrolase family 36 N-terminal" evidence="6">
    <location>
        <begin position="23"/>
        <end position="244"/>
    </location>
</feature>
<sequence length="693" mass="75364">MIRCWRLDTPAQTMVLASFDGRLPEVVYWSAPLPGDENLDTLAAAGRIAPAGGMLDEVAEVSLTPERGRQFQGQPGLVAFDAAGVPVRTAFRFASEQDGEALVLGFRDDGTGLDWKLTATPYAESGVIALTLKIAGDGVRPVSLAAPVLPGPQASDEIVTFTGRWTGEFQMNRVPWAQGAHSTAAPGGRTSHERFPGILIPARGTTETGGEAWGLTLAHSGGHTLAAEELPDGRRQIRFGVDLSDADAADFPELTLIAARSGDGLNGVSQGFHEHVRQHVVRFPDPARPRPVHYNCWEAVYFDHKLDQLKALASRAAGLGVERFVLDDGWFGVRDDDTSGLGDWTIDRRKWPDGLTPLIDHVKAEGMEFGLWVEPEMINEDSDLYRAHPHWVLGPADQVRGRNQLVLDFRKPGPAEYIRDAIGRILSDYDIAYLKWDHNRQLPVSDPAQAAAVARLFAAIRADHPNVEIESCSSGGGRVDFEILSLTHRFWASDSNDALERVRIQRGASCFFPPEITGSHVGPRVCHTSGRVLPMEFRAAVAGTRAMGVEMDLAELSDAETEALTAAIARFKARRGLLHTGRLHRLESADPDVIAEMHVARDGSEFALFAAQMDASRQILARPLRLSGLDPAARYRVQLENPGEVTATLNRSDLSPLAKGEAVDLSGTALMQAGLQLPNAFPNTMWTVNGVRL</sequence>
<dbReference type="InterPro" id="IPR031705">
    <property type="entry name" value="Glyco_hydro_36_C"/>
</dbReference>
<dbReference type="Proteomes" id="UP000474957">
    <property type="component" value="Unassembled WGS sequence"/>
</dbReference>
<dbReference type="CDD" id="cd14791">
    <property type="entry name" value="GH36"/>
    <property type="match status" value="1"/>
</dbReference>
<dbReference type="EC" id="3.2.1.22" evidence="2"/>
<evidence type="ECO:0000259" key="5">
    <source>
        <dbReference type="Pfam" id="PF16874"/>
    </source>
</evidence>
<dbReference type="Pfam" id="PF02065">
    <property type="entry name" value="Melibiase"/>
    <property type="match status" value="1"/>
</dbReference>
<name>A0A6L5YYH7_9RHOB</name>
<dbReference type="InterPro" id="IPR000111">
    <property type="entry name" value="Glyco_hydro_27/36_CS"/>
</dbReference>
<dbReference type="InterPro" id="IPR050985">
    <property type="entry name" value="Alpha-glycosidase_related"/>
</dbReference>
<dbReference type="PANTHER" id="PTHR43053">
    <property type="entry name" value="GLYCOSIDASE FAMILY 31"/>
    <property type="match status" value="1"/>
</dbReference>
<evidence type="ECO:0000313" key="7">
    <source>
        <dbReference type="EMBL" id="MSU88895.1"/>
    </source>
</evidence>
<dbReference type="Gene3D" id="3.20.20.70">
    <property type="entry name" value="Aldolase class I"/>
    <property type="match status" value="1"/>
</dbReference>
<dbReference type="GO" id="GO:0016052">
    <property type="term" value="P:carbohydrate catabolic process"/>
    <property type="evidence" value="ECO:0007669"/>
    <property type="project" value="InterPro"/>
</dbReference>